<name>A0A845QJU8_9FIRM</name>
<evidence type="ECO:0000256" key="3">
    <source>
        <dbReference type="ARBA" id="ARBA00022722"/>
    </source>
</evidence>
<keyword evidence="6 13" id="KW-0227">DNA damage</keyword>
<dbReference type="GO" id="GO:0048476">
    <property type="term" value="C:Holliday junction resolvase complex"/>
    <property type="evidence" value="ECO:0007669"/>
    <property type="project" value="UniProtKB-UniRule"/>
</dbReference>
<feature type="active site" evidence="13">
    <location>
        <position position="7"/>
    </location>
</feature>
<dbReference type="NCBIfam" id="NF000711">
    <property type="entry name" value="PRK00039.2-1"/>
    <property type="match status" value="1"/>
</dbReference>
<dbReference type="GO" id="GO:0003677">
    <property type="term" value="F:DNA binding"/>
    <property type="evidence" value="ECO:0007669"/>
    <property type="project" value="UniProtKB-KW"/>
</dbReference>
<protein>
    <recommendedName>
        <fullName evidence="13 14">Crossover junction endodeoxyribonuclease RuvC</fullName>
        <ecNumber evidence="13 14">3.1.21.10</ecNumber>
    </recommendedName>
    <alternativeName>
        <fullName evidence="13">Holliday junction nuclease RuvC</fullName>
    </alternativeName>
    <alternativeName>
        <fullName evidence="13">Holliday junction resolvase RuvC</fullName>
    </alternativeName>
</protein>
<proteinExistence type="inferred from homology"/>
<evidence type="ECO:0000256" key="14">
    <source>
        <dbReference type="NCBIfam" id="TIGR00228"/>
    </source>
</evidence>
<dbReference type="RefSeq" id="WP_160201319.1">
    <property type="nucleotide sequence ID" value="NZ_QXWK01000009.1"/>
</dbReference>
<dbReference type="PANTHER" id="PTHR30194:SF3">
    <property type="entry name" value="CROSSOVER JUNCTION ENDODEOXYRIBONUCLEASE RUVC"/>
    <property type="match status" value="1"/>
</dbReference>
<evidence type="ECO:0000313" key="15">
    <source>
        <dbReference type="EMBL" id="NBH61033.1"/>
    </source>
</evidence>
<dbReference type="GO" id="GO:0000287">
    <property type="term" value="F:magnesium ion binding"/>
    <property type="evidence" value="ECO:0007669"/>
    <property type="project" value="UniProtKB-UniRule"/>
</dbReference>
<evidence type="ECO:0000256" key="10">
    <source>
        <dbReference type="ARBA" id="ARBA00023172"/>
    </source>
</evidence>
<dbReference type="HAMAP" id="MF_00034">
    <property type="entry name" value="RuvC"/>
    <property type="match status" value="1"/>
</dbReference>
<dbReference type="GO" id="GO:0008821">
    <property type="term" value="F:crossover junction DNA endonuclease activity"/>
    <property type="evidence" value="ECO:0007669"/>
    <property type="project" value="UniProtKB-UniRule"/>
</dbReference>
<feature type="binding site" evidence="13">
    <location>
        <position position="7"/>
    </location>
    <ligand>
        <name>Mg(2+)</name>
        <dbReference type="ChEBI" id="CHEBI:18420"/>
        <label>1</label>
    </ligand>
</feature>
<keyword evidence="9 13" id="KW-0238">DNA-binding</keyword>
<keyword evidence="8 13" id="KW-0460">Magnesium</keyword>
<dbReference type="PRINTS" id="PR00696">
    <property type="entry name" value="RSOLVASERUVC"/>
</dbReference>
<dbReference type="SUPFAM" id="SSF53098">
    <property type="entry name" value="Ribonuclease H-like"/>
    <property type="match status" value="1"/>
</dbReference>
<organism evidence="15 16">
    <name type="scientific">Anaerotruncus colihominis</name>
    <dbReference type="NCBI Taxonomy" id="169435"/>
    <lineage>
        <taxon>Bacteria</taxon>
        <taxon>Bacillati</taxon>
        <taxon>Bacillota</taxon>
        <taxon>Clostridia</taxon>
        <taxon>Eubacteriales</taxon>
        <taxon>Oscillospiraceae</taxon>
        <taxon>Anaerotruncus</taxon>
    </lineage>
</organism>
<keyword evidence="4 13" id="KW-0479">Metal-binding</keyword>
<feature type="active site" evidence="13">
    <location>
        <position position="67"/>
    </location>
</feature>
<keyword evidence="5 13" id="KW-0255">Endonuclease</keyword>
<comment type="catalytic activity">
    <reaction evidence="12 13">
        <text>Endonucleolytic cleavage at a junction such as a reciprocal single-stranded crossover between two homologous DNA duplexes (Holliday junction).</text>
        <dbReference type="EC" id="3.1.21.10"/>
    </reaction>
</comment>
<dbReference type="Proteomes" id="UP000446866">
    <property type="component" value="Unassembled WGS sequence"/>
</dbReference>
<feature type="binding site" evidence="13">
    <location>
        <position position="67"/>
    </location>
    <ligand>
        <name>Mg(2+)</name>
        <dbReference type="ChEBI" id="CHEBI:18420"/>
        <label>2</label>
    </ligand>
</feature>
<dbReference type="InterPro" id="IPR012337">
    <property type="entry name" value="RNaseH-like_sf"/>
</dbReference>
<keyword evidence="10 13" id="KW-0233">DNA recombination</keyword>
<feature type="active site" evidence="13">
    <location>
        <position position="140"/>
    </location>
</feature>
<evidence type="ECO:0000313" key="16">
    <source>
        <dbReference type="Proteomes" id="UP000446866"/>
    </source>
</evidence>
<dbReference type="InterPro" id="IPR002176">
    <property type="entry name" value="X-over_junc_endoDNase_RuvC"/>
</dbReference>
<keyword evidence="7 13" id="KW-0378">Hydrolase</keyword>
<feature type="binding site" evidence="13">
    <location>
        <position position="140"/>
    </location>
    <ligand>
        <name>Mg(2+)</name>
        <dbReference type="ChEBI" id="CHEBI:18420"/>
        <label>1</label>
    </ligand>
</feature>
<dbReference type="Pfam" id="PF02075">
    <property type="entry name" value="RuvC"/>
    <property type="match status" value="1"/>
</dbReference>
<gene>
    <name evidence="13 15" type="primary">ruvC</name>
    <name evidence="15" type="ORF">D0435_05120</name>
</gene>
<comment type="subcellular location">
    <subcellularLocation>
        <location evidence="13">Cytoplasm</location>
    </subcellularLocation>
</comment>
<keyword evidence="2 13" id="KW-0963">Cytoplasm</keyword>
<evidence type="ECO:0000256" key="1">
    <source>
        <dbReference type="ARBA" id="ARBA00009518"/>
    </source>
</evidence>
<evidence type="ECO:0000256" key="9">
    <source>
        <dbReference type="ARBA" id="ARBA00023125"/>
    </source>
</evidence>
<evidence type="ECO:0000256" key="5">
    <source>
        <dbReference type="ARBA" id="ARBA00022759"/>
    </source>
</evidence>
<dbReference type="InterPro" id="IPR020563">
    <property type="entry name" value="X-over_junc_endoDNase_Mg_BS"/>
</dbReference>
<dbReference type="InterPro" id="IPR036397">
    <property type="entry name" value="RNaseH_sf"/>
</dbReference>
<evidence type="ECO:0000256" key="4">
    <source>
        <dbReference type="ARBA" id="ARBA00022723"/>
    </source>
</evidence>
<evidence type="ECO:0000256" key="12">
    <source>
        <dbReference type="ARBA" id="ARBA00029354"/>
    </source>
</evidence>
<comment type="function">
    <text evidence="13">The RuvA-RuvB-RuvC complex processes Holliday junction (HJ) DNA during genetic recombination and DNA repair. Endonuclease that resolves HJ intermediates. Cleaves cruciform DNA by making single-stranded nicks across the HJ at symmetrical positions within the homologous arms, yielding a 5'-phosphate and a 3'-hydroxyl group; requires a central core of homology in the junction. The consensus cleavage sequence is 5'-(A/T)TT(C/G)-3'. Cleavage occurs on the 3'-side of the TT dinucleotide at the point of strand exchange. HJ branch migration catalyzed by RuvA-RuvB allows RuvC to scan DNA until it finds its consensus sequence, where it cleaves and resolves the cruciform DNA.</text>
</comment>
<dbReference type="GO" id="GO:0006310">
    <property type="term" value="P:DNA recombination"/>
    <property type="evidence" value="ECO:0007669"/>
    <property type="project" value="UniProtKB-UniRule"/>
</dbReference>
<evidence type="ECO:0000256" key="2">
    <source>
        <dbReference type="ARBA" id="ARBA00022490"/>
    </source>
</evidence>
<dbReference type="GO" id="GO:0005737">
    <property type="term" value="C:cytoplasm"/>
    <property type="evidence" value="ECO:0007669"/>
    <property type="project" value="UniProtKB-SubCell"/>
</dbReference>
<evidence type="ECO:0000256" key="7">
    <source>
        <dbReference type="ARBA" id="ARBA00022801"/>
    </source>
</evidence>
<reference evidence="15 16" key="1">
    <citation type="submission" date="2018-08" db="EMBL/GenBank/DDBJ databases">
        <title>Murine metabolic-syndrome-specific gut microbial biobank.</title>
        <authorList>
            <person name="Liu C."/>
        </authorList>
    </citation>
    <scope>NUCLEOTIDE SEQUENCE [LARGE SCALE GENOMIC DNA]</scope>
    <source>
        <strain evidence="15 16">28</strain>
    </source>
</reference>
<comment type="caution">
    <text evidence="15">The sequence shown here is derived from an EMBL/GenBank/DDBJ whole genome shotgun (WGS) entry which is preliminary data.</text>
</comment>
<keyword evidence="3 13" id="KW-0540">Nuclease</keyword>
<sequence>MRILGIDPGYAILGWGVLDMKGNHFSVVDYGAVTTDAKMEMPLRLQHLYTQLSAIIAEYKPEVASIEELFFNNNAKTAIMVGQARGVAVLACVNGGLEINEYTPLQIKQALVGYGRADKKQVQAMVKAILNLKEVPKPDDTADAVAAAICHGHAAGNRVRNFKLSGR</sequence>
<dbReference type="PANTHER" id="PTHR30194">
    <property type="entry name" value="CROSSOVER JUNCTION ENDODEOXYRIBONUCLEASE RUVC"/>
    <property type="match status" value="1"/>
</dbReference>
<dbReference type="Gene3D" id="3.30.420.10">
    <property type="entry name" value="Ribonuclease H-like superfamily/Ribonuclease H"/>
    <property type="match status" value="1"/>
</dbReference>
<keyword evidence="16" id="KW-1185">Reference proteome</keyword>
<dbReference type="PROSITE" id="PS01321">
    <property type="entry name" value="RUVC"/>
    <property type="match status" value="1"/>
</dbReference>
<dbReference type="CDD" id="cd16962">
    <property type="entry name" value="RuvC"/>
    <property type="match status" value="1"/>
</dbReference>
<comment type="similarity">
    <text evidence="1 13">Belongs to the RuvC family.</text>
</comment>
<evidence type="ECO:0000256" key="6">
    <source>
        <dbReference type="ARBA" id="ARBA00022763"/>
    </source>
</evidence>
<evidence type="ECO:0000256" key="13">
    <source>
        <dbReference type="HAMAP-Rule" id="MF_00034"/>
    </source>
</evidence>
<dbReference type="GO" id="GO:0006281">
    <property type="term" value="P:DNA repair"/>
    <property type="evidence" value="ECO:0007669"/>
    <property type="project" value="UniProtKB-UniRule"/>
</dbReference>
<keyword evidence="11 13" id="KW-0234">DNA repair</keyword>
<evidence type="ECO:0000256" key="11">
    <source>
        <dbReference type="ARBA" id="ARBA00023204"/>
    </source>
</evidence>
<dbReference type="FunFam" id="3.30.420.10:FF:000002">
    <property type="entry name" value="Crossover junction endodeoxyribonuclease RuvC"/>
    <property type="match status" value="1"/>
</dbReference>
<dbReference type="AlphaFoldDB" id="A0A845QJU8"/>
<accession>A0A845QJU8</accession>
<dbReference type="NCBIfam" id="TIGR00228">
    <property type="entry name" value="ruvC"/>
    <property type="match status" value="1"/>
</dbReference>
<dbReference type="EMBL" id="QXWK01000009">
    <property type="protein sequence ID" value="NBH61033.1"/>
    <property type="molecule type" value="Genomic_DNA"/>
</dbReference>
<comment type="subunit">
    <text evidence="13">Homodimer which binds Holliday junction (HJ) DNA. The HJ becomes 2-fold symmetrical on binding to RuvC with unstacked arms; it has a different conformation from HJ DNA in complex with RuvA. In the full resolvosome a probable DNA-RuvA(4)-RuvB(12)-RuvC(2) complex forms which resolves the HJ.</text>
</comment>
<evidence type="ECO:0000256" key="8">
    <source>
        <dbReference type="ARBA" id="ARBA00022842"/>
    </source>
</evidence>
<dbReference type="EC" id="3.1.21.10" evidence="13 14"/>
<comment type="cofactor">
    <cofactor evidence="13">
        <name>Mg(2+)</name>
        <dbReference type="ChEBI" id="CHEBI:18420"/>
    </cofactor>
    <text evidence="13">Binds 2 Mg(2+) ion per subunit.</text>
</comment>